<keyword evidence="5" id="KW-0206">Cytoskeleton</keyword>
<sequence>MSLPAGLEAAPPAECTWLLRCLARCWHPGSLSCCGAGKGVWQCLTDGLGVSLVHSLYLLSPGVKDGSWTVLQLVEALGSCLENTDPRTRGRGIQLLSQVLLQCYSLLQEKEVLHLVLFYENRLQDHHLVIPSVLQGLRALSMCEVLSPGLAVSVLRAIFQEVHVQSLLQLDRHTVYSIITNFMGTREEELKGLGADFTFGFIQVMDGEKDPRNLLVAFQIVRDLIAKSYALGPFVEELFEVTSCYFPIDFTPPPNDPHGIQREDLILSLRAVLASTPQFAEFLLPLLIEKMDSDLQSAKLDSLQTLTACCAIYGQKELQEFLPSLWSSLRREAAAGASLRSYHRVTCSVLPLLLEQYTKHPQSSQRRTILEMLLGFLELQQKWGYVEEDGSTLLSLQAQVCSVVFSALTDPSVQLQLVGIRALTVLGSLQEGRGVTLFWDTRSAMEAAGSLAPIYPKVFSGRMVPRLEEELCFSSSEREEESSRDHCSLQQRCLQALAAVSTHTSIVRETVPVLLQHLRKVQKGNAAYMVSVCQSLHRVALQCQQDAEGCWYYHETVVPCLLAMAVQAAMQESAHPLLGKALLEEEVLAAMVPIISAATTHLSPELAAQSVSHVVPLFLDGEVSFLPQNSFPCTFQPFEDGECLEAQRRLVALLMAFVCSLPRDVAIPQQERLLRELLVLSCSCNCPFTATTAAKCFAGLVNKHPAGQQLDEILQLAVNRIEPGLAEGPRQMQALTLLLWLGPAAADGFSLLMAESPDVLHKGCHADVRIMFRQRFFTDNVPKLVQGFHGAGPDVKANYLKGLSHVLNHLPKPVLVTELPTLLSLLLEALSCSDRVVQLSTLSCLQPLLLEAPQIMSLHVDTLVTKFLGLTSSPAMAVRIAALRCAHALTSLPTTVLLPYKARVIRALAKPLDDKKRLVRKEAVAARGEWFLLGSPGR</sequence>
<keyword evidence="4 5" id="KW-0539">Nucleus</keyword>
<name>A0A8C0ICC2_BUBBB</name>
<dbReference type="SUPFAM" id="SSF48371">
    <property type="entry name" value="ARM repeat"/>
    <property type="match status" value="1"/>
</dbReference>
<evidence type="ECO:0000256" key="2">
    <source>
        <dbReference type="ARBA" id="ARBA00009340"/>
    </source>
</evidence>
<dbReference type="InterPro" id="IPR029240">
    <property type="entry name" value="MMS19_N"/>
</dbReference>
<feature type="domain" description="MMS19 C-terminal" evidence="6">
    <location>
        <begin position="742"/>
        <end position="889"/>
    </location>
</feature>
<accession>A0A8C0ICC2</accession>
<keyword evidence="9" id="KW-1185">Reference proteome</keyword>
<comment type="subunit">
    <text evidence="5">Component of the CIA complex.</text>
</comment>
<dbReference type="Pfam" id="PF14500">
    <property type="entry name" value="MMS19_N"/>
    <property type="match status" value="1"/>
</dbReference>
<keyword evidence="5" id="KW-0227">DNA damage</keyword>
<dbReference type="GO" id="GO:0051604">
    <property type="term" value="P:protein maturation"/>
    <property type="evidence" value="ECO:0007669"/>
    <property type="project" value="UniProtKB-UniRule"/>
</dbReference>
<feature type="domain" description="MMS19 N-terminal" evidence="7">
    <location>
        <begin position="74"/>
        <end position="333"/>
    </location>
</feature>
<organism evidence="8 9">
    <name type="scientific">Bubo bubo</name>
    <name type="common">Eurasian eagle-owl</name>
    <name type="synonym">Strix bubo</name>
    <dbReference type="NCBI Taxonomy" id="30461"/>
    <lineage>
        <taxon>Eukaryota</taxon>
        <taxon>Metazoa</taxon>
        <taxon>Chordata</taxon>
        <taxon>Craniata</taxon>
        <taxon>Vertebrata</taxon>
        <taxon>Euteleostomi</taxon>
        <taxon>Archelosauria</taxon>
        <taxon>Archosauria</taxon>
        <taxon>Dinosauria</taxon>
        <taxon>Saurischia</taxon>
        <taxon>Theropoda</taxon>
        <taxon>Coelurosauria</taxon>
        <taxon>Aves</taxon>
        <taxon>Neognathae</taxon>
        <taxon>Neoaves</taxon>
        <taxon>Telluraves</taxon>
        <taxon>Strigiformes</taxon>
        <taxon>Strigidae</taxon>
        <taxon>Bubo</taxon>
    </lineage>
</organism>
<dbReference type="InterPro" id="IPR039920">
    <property type="entry name" value="MMS19"/>
</dbReference>
<dbReference type="InterPro" id="IPR024687">
    <property type="entry name" value="MMS19_C"/>
</dbReference>
<evidence type="ECO:0000259" key="6">
    <source>
        <dbReference type="Pfam" id="PF12460"/>
    </source>
</evidence>
<evidence type="ECO:0000313" key="8">
    <source>
        <dbReference type="Ensembl" id="ENSBOBP00000010950.1"/>
    </source>
</evidence>
<dbReference type="PANTHER" id="PTHR12891:SF0">
    <property type="entry name" value="MMS19 NUCLEOTIDE EXCISION REPAIR PROTEIN HOMOLOG"/>
    <property type="match status" value="1"/>
</dbReference>
<evidence type="ECO:0000313" key="9">
    <source>
        <dbReference type="Proteomes" id="UP000694567"/>
    </source>
</evidence>
<reference evidence="8" key="2">
    <citation type="submission" date="2025-09" db="UniProtKB">
        <authorList>
            <consortium name="Ensembl"/>
        </authorList>
    </citation>
    <scope>IDENTIFICATION</scope>
</reference>
<keyword evidence="5" id="KW-0963">Cytoplasm</keyword>
<comment type="function">
    <text evidence="5">Key component of the cytosolic iron-sulfur protein assembly (CIA) complex, a multiprotein complex that mediates the incorporation of iron-sulfur cluster into apoproteins specifically involved in DNA metabolism and genomic integrity. In the CIA complex, MMS19 acts as an adapter between early-acting CIA components and a subset of cellular target iron-sulfur proteins.</text>
</comment>
<dbReference type="GO" id="GO:0016226">
    <property type="term" value="P:iron-sulfur cluster assembly"/>
    <property type="evidence" value="ECO:0007669"/>
    <property type="project" value="UniProtKB-UniRule"/>
</dbReference>
<dbReference type="GO" id="GO:0097361">
    <property type="term" value="C:cytosolic [4Fe-4S] assembly targeting complex"/>
    <property type="evidence" value="ECO:0007669"/>
    <property type="project" value="UniProtKB-UniRule"/>
</dbReference>
<feature type="domain" description="MMS19 C-terminal" evidence="6">
    <location>
        <begin position="493"/>
        <end position="741"/>
    </location>
</feature>
<dbReference type="Pfam" id="PF12460">
    <property type="entry name" value="MMS19_C"/>
    <property type="match status" value="2"/>
</dbReference>
<evidence type="ECO:0000259" key="7">
    <source>
        <dbReference type="Pfam" id="PF14500"/>
    </source>
</evidence>
<keyword evidence="3" id="KW-0677">Repeat</keyword>
<dbReference type="Gene3D" id="1.25.10.10">
    <property type="entry name" value="Leucine-rich Repeat Variant"/>
    <property type="match status" value="1"/>
</dbReference>
<protein>
    <recommendedName>
        <fullName evidence="5">MMS19 nucleotide excision repair protein</fullName>
    </recommendedName>
</protein>
<reference evidence="8" key="1">
    <citation type="submission" date="2025-08" db="UniProtKB">
        <authorList>
            <consortium name="Ensembl"/>
        </authorList>
    </citation>
    <scope>IDENTIFICATION</scope>
</reference>
<dbReference type="PANTHER" id="PTHR12891">
    <property type="entry name" value="DNA REPAIR/TRANSCRIPTION PROTEIN MET18/MMS19"/>
    <property type="match status" value="1"/>
</dbReference>
<dbReference type="AlphaFoldDB" id="A0A8C0ICC2"/>
<evidence type="ECO:0000256" key="3">
    <source>
        <dbReference type="ARBA" id="ARBA00022737"/>
    </source>
</evidence>
<dbReference type="GO" id="GO:0071817">
    <property type="term" value="C:MMXD complex"/>
    <property type="evidence" value="ECO:0007669"/>
    <property type="project" value="TreeGrafter"/>
</dbReference>
<comment type="subcellular location">
    <subcellularLocation>
        <location evidence="5">Cytoplasm</location>
        <location evidence="5">Cytoskeleton</location>
        <location evidence="5">Spindle</location>
    </subcellularLocation>
    <subcellularLocation>
        <location evidence="1 5">Nucleus</location>
    </subcellularLocation>
</comment>
<comment type="similarity">
    <text evidence="2 5">Belongs to the MET18/MMS19 family.</text>
</comment>
<proteinExistence type="inferred from homology"/>
<dbReference type="GO" id="GO:0005634">
    <property type="term" value="C:nucleus"/>
    <property type="evidence" value="ECO:0007669"/>
    <property type="project" value="UniProtKB-SubCell"/>
</dbReference>
<dbReference type="FunFam" id="1.25.10.10:FF:001249">
    <property type="entry name" value="MMS19 nucleotide excision repair protein homolog"/>
    <property type="match status" value="1"/>
</dbReference>
<evidence type="ECO:0000256" key="4">
    <source>
        <dbReference type="ARBA" id="ARBA00023242"/>
    </source>
</evidence>
<dbReference type="GO" id="GO:0006281">
    <property type="term" value="P:DNA repair"/>
    <property type="evidence" value="ECO:0007669"/>
    <property type="project" value="UniProtKB-UniRule"/>
</dbReference>
<dbReference type="Proteomes" id="UP000694567">
    <property type="component" value="Unplaced"/>
</dbReference>
<dbReference type="InterPro" id="IPR016024">
    <property type="entry name" value="ARM-type_fold"/>
</dbReference>
<evidence type="ECO:0000256" key="5">
    <source>
        <dbReference type="RuleBase" id="RU367072"/>
    </source>
</evidence>
<keyword evidence="5" id="KW-0234">DNA repair</keyword>
<evidence type="ECO:0000256" key="1">
    <source>
        <dbReference type="ARBA" id="ARBA00004123"/>
    </source>
</evidence>
<dbReference type="InterPro" id="IPR011989">
    <property type="entry name" value="ARM-like"/>
</dbReference>
<dbReference type="Ensembl" id="ENSBOBT00000011220.1">
    <property type="protein sequence ID" value="ENSBOBP00000010950.1"/>
    <property type="gene ID" value="ENSBOBG00000006779.1"/>
</dbReference>